<feature type="region of interest" description="Disordered" evidence="10">
    <location>
        <begin position="617"/>
        <end position="715"/>
    </location>
</feature>
<dbReference type="PANTHER" id="PTHR10071">
    <property type="entry name" value="TRANSCRIPTION FACTOR GATA FAMILY MEMBER"/>
    <property type="match status" value="1"/>
</dbReference>
<dbReference type="InterPro" id="IPR000679">
    <property type="entry name" value="Znf_GATA"/>
</dbReference>
<feature type="region of interest" description="Disordered" evidence="10">
    <location>
        <begin position="161"/>
        <end position="197"/>
    </location>
</feature>
<dbReference type="PROSITE" id="PS00344">
    <property type="entry name" value="GATA_ZN_FINGER_1"/>
    <property type="match status" value="1"/>
</dbReference>
<evidence type="ECO:0000256" key="3">
    <source>
        <dbReference type="ARBA" id="ARBA00022771"/>
    </source>
</evidence>
<comment type="caution">
    <text evidence="12">The sequence shown here is derived from an EMBL/GenBank/DDBJ whole genome shotgun (WGS) entry which is preliminary data.</text>
</comment>
<evidence type="ECO:0000256" key="7">
    <source>
        <dbReference type="ARBA" id="ARBA00023163"/>
    </source>
</evidence>
<dbReference type="SMART" id="SM00401">
    <property type="entry name" value="ZnF_GATA"/>
    <property type="match status" value="1"/>
</dbReference>
<organism evidence="12 13">
    <name type="scientific">Coniochaeta hoffmannii</name>
    <dbReference type="NCBI Taxonomy" id="91930"/>
    <lineage>
        <taxon>Eukaryota</taxon>
        <taxon>Fungi</taxon>
        <taxon>Dikarya</taxon>
        <taxon>Ascomycota</taxon>
        <taxon>Pezizomycotina</taxon>
        <taxon>Sordariomycetes</taxon>
        <taxon>Sordariomycetidae</taxon>
        <taxon>Coniochaetales</taxon>
        <taxon>Coniochaetaceae</taxon>
        <taxon>Coniochaeta</taxon>
    </lineage>
</organism>
<keyword evidence="2" id="KW-0479">Metal-binding</keyword>
<feature type="compositionally biased region" description="Polar residues" evidence="10">
    <location>
        <begin position="886"/>
        <end position="897"/>
    </location>
</feature>
<name>A0AA38R557_9PEZI</name>
<dbReference type="FunFam" id="3.30.50.10:FF:000007">
    <property type="entry name" value="Nitrogen regulatory AreA, N-terminal"/>
    <property type="match status" value="1"/>
</dbReference>
<keyword evidence="7" id="KW-0804">Transcription</keyword>
<dbReference type="Pfam" id="PF00320">
    <property type="entry name" value="GATA"/>
    <property type="match status" value="1"/>
</dbReference>
<dbReference type="AlphaFoldDB" id="A0AA38R557"/>
<evidence type="ECO:0000313" key="12">
    <source>
        <dbReference type="EMBL" id="KAJ9133935.1"/>
    </source>
</evidence>
<dbReference type="Proteomes" id="UP001174691">
    <property type="component" value="Unassembled WGS sequence"/>
</dbReference>
<feature type="compositionally biased region" description="Low complexity" evidence="10">
    <location>
        <begin position="789"/>
        <end position="799"/>
    </location>
</feature>
<evidence type="ECO:0000256" key="4">
    <source>
        <dbReference type="ARBA" id="ARBA00022833"/>
    </source>
</evidence>
<evidence type="ECO:0000256" key="6">
    <source>
        <dbReference type="ARBA" id="ARBA00023063"/>
    </source>
</evidence>
<evidence type="ECO:0000256" key="8">
    <source>
        <dbReference type="ARBA" id="ARBA00023242"/>
    </source>
</evidence>
<feature type="region of interest" description="Disordered" evidence="10">
    <location>
        <begin position="1"/>
        <end position="72"/>
    </location>
</feature>
<feature type="compositionally biased region" description="Polar residues" evidence="10">
    <location>
        <begin position="935"/>
        <end position="944"/>
    </location>
</feature>
<dbReference type="GO" id="GO:0005634">
    <property type="term" value="C:nucleus"/>
    <property type="evidence" value="ECO:0007669"/>
    <property type="project" value="UniProtKB-SubCell"/>
</dbReference>
<keyword evidence="6" id="KW-0534">Nitrate assimilation</keyword>
<feature type="compositionally biased region" description="Polar residues" evidence="10">
    <location>
        <begin position="617"/>
        <end position="633"/>
    </location>
</feature>
<evidence type="ECO:0000259" key="11">
    <source>
        <dbReference type="PROSITE" id="PS50114"/>
    </source>
</evidence>
<keyword evidence="3 9" id="KW-0863">Zinc-finger</keyword>
<dbReference type="PROSITE" id="PS50114">
    <property type="entry name" value="GATA_ZN_FINGER_2"/>
    <property type="match status" value="1"/>
</dbReference>
<keyword evidence="13" id="KW-1185">Reference proteome</keyword>
<feature type="region of interest" description="Disordered" evidence="10">
    <location>
        <begin position="814"/>
        <end position="852"/>
    </location>
</feature>
<dbReference type="GO" id="GO:0042128">
    <property type="term" value="P:nitrate assimilation"/>
    <property type="evidence" value="ECO:0007669"/>
    <property type="project" value="UniProtKB-KW"/>
</dbReference>
<feature type="compositionally biased region" description="Low complexity" evidence="10">
    <location>
        <begin position="1"/>
        <end position="15"/>
    </location>
</feature>
<dbReference type="PRINTS" id="PR00619">
    <property type="entry name" value="GATAZNFINGER"/>
</dbReference>
<keyword evidence="4" id="KW-0862">Zinc</keyword>
<dbReference type="InterPro" id="IPR013860">
    <property type="entry name" value="AreA_GATA"/>
</dbReference>
<feature type="domain" description="GATA-type" evidence="11">
    <location>
        <begin position="711"/>
        <end position="764"/>
    </location>
</feature>
<accession>A0AA38R557</accession>
<comment type="subcellular location">
    <subcellularLocation>
        <location evidence="1">Nucleus</location>
    </subcellularLocation>
</comment>
<dbReference type="GO" id="GO:0008270">
    <property type="term" value="F:zinc ion binding"/>
    <property type="evidence" value="ECO:0007669"/>
    <property type="project" value="UniProtKB-KW"/>
</dbReference>
<dbReference type="CDD" id="cd00202">
    <property type="entry name" value="ZnF_GATA"/>
    <property type="match status" value="1"/>
</dbReference>
<dbReference type="GO" id="GO:0000981">
    <property type="term" value="F:DNA-binding transcription factor activity, RNA polymerase II-specific"/>
    <property type="evidence" value="ECO:0007669"/>
    <property type="project" value="TreeGrafter"/>
</dbReference>
<evidence type="ECO:0000313" key="13">
    <source>
        <dbReference type="Proteomes" id="UP001174691"/>
    </source>
</evidence>
<evidence type="ECO:0000256" key="2">
    <source>
        <dbReference type="ARBA" id="ARBA00022723"/>
    </source>
</evidence>
<proteinExistence type="predicted"/>
<dbReference type="InterPro" id="IPR013088">
    <property type="entry name" value="Znf_NHR/GATA"/>
</dbReference>
<feature type="compositionally biased region" description="Polar residues" evidence="10">
    <location>
        <begin position="679"/>
        <end position="703"/>
    </location>
</feature>
<evidence type="ECO:0000256" key="9">
    <source>
        <dbReference type="PROSITE-ProRule" id="PRU00094"/>
    </source>
</evidence>
<feature type="region of interest" description="Disordered" evidence="10">
    <location>
        <begin position="298"/>
        <end position="320"/>
    </location>
</feature>
<evidence type="ECO:0000256" key="1">
    <source>
        <dbReference type="ARBA" id="ARBA00004123"/>
    </source>
</evidence>
<gene>
    <name evidence="12" type="ORF">NKR19_g8862</name>
</gene>
<reference evidence="12" key="1">
    <citation type="submission" date="2022-07" db="EMBL/GenBank/DDBJ databases">
        <title>Fungi with potential for degradation of polypropylene.</title>
        <authorList>
            <person name="Gostincar C."/>
        </authorList>
    </citation>
    <scope>NUCLEOTIDE SEQUENCE</scope>
    <source>
        <strain evidence="12">EXF-13287</strain>
    </source>
</reference>
<feature type="compositionally biased region" description="Basic and acidic residues" evidence="10">
    <location>
        <begin position="24"/>
        <end position="47"/>
    </location>
</feature>
<dbReference type="Gene3D" id="3.30.50.10">
    <property type="entry name" value="Erythroid Transcription Factor GATA-1, subunit A"/>
    <property type="match status" value="1"/>
</dbReference>
<evidence type="ECO:0000256" key="10">
    <source>
        <dbReference type="SAM" id="MobiDB-lite"/>
    </source>
</evidence>
<keyword evidence="8" id="KW-0539">Nucleus</keyword>
<dbReference type="InterPro" id="IPR039355">
    <property type="entry name" value="Transcription_factor_GATA"/>
</dbReference>
<dbReference type="GO" id="GO:0000978">
    <property type="term" value="F:RNA polymerase II cis-regulatory region sequence-specific DNA binding"/>
    <property type="evidence" value="ECO:0007669"/>
    <property type="project" value="TreeGrafter"/>
</dbReference>
<feature type="region of interest" description="Disordered" evidence="10">
    <location>
        <begin position="244"/>
        <end position="275"/>
    </location>
</feature>
<dbReference type="GO" id="GO:0045944">
    <property type="term" value="P:positive regulation of transcription by RNA polymerase II"/>
    <property type="evidence" value="ECO:0007669"/>
    <property type="project" value="TreeGrafter"/>
</dbReference>
<protein>
    <submittedName>
        <fullName evidence="12">Nitrogen regulatory protein area</fullName>
    </submittedName>
</protein>
<evidence type="ECO:0000256" key="5">
    <source>
        <dbReference type="ARBA" id="ARBA00023015"/>
    </source>
</evidence>
<dbReference type="GO" id="GO:0000122">
    <property type="term" value="P:negative regulation of transcription by RNA polymerase II"/>
    <property type="evidence" value="ECO:0007669"/>
    <property type="project" value="TreeGrafter"/>
</dbReference>
<feature type="compositionally biased region" description="Low complexity" evidence="10">
    <location>
        <begin position="167"/>
        <end position="195"/>
    </location>
</feature>
<dbReference type="PANTHER" id="PTHR10071:SF281">
    <property type="entry name" value="BOX A-BINDING FACTOR-RELATED"/>
    <property type="match status" value="1"/>
</dbReference>
<dbReference type="SUPFAM" id="SSF57716">
    <property type="entry name" value="Glucocorticoid receptor-like (DNA-binding domain)"/>
    <property type="match status" value="1"/>
</dbReference>
<feature type="compositionally biased region" description="Gly residues" evidence="10">
    <location>
        <begin position="906"/>
        <end position="919"/>
    </location>
</feature>
<dbReference type="Pfam" id="PF08550">
    <property type="entry name" value="GATA_AreA"/>
    <property type="match status" value="1"/>
</dbReference>
<dbReference type="EMBL" id="JANBVN010000192">
    <property type="protein sequence ID" value="KAJ9133935.1"/>
    <property type="molecule type" value="Genomic_DNA"/>
</dbReference>
<feature type="region of interest" description="Disordered" evidence="10">
    <location>
        <begin position="870"/>
        <end position="947"/>
    </location>
</feature>
<feature type="region of interest" description="Disordered" evidence="10">
    <location>
        <begin position="761"/>
        <end position="802"/>
    </location>
</feature>
<keyword evidence="5" id="KW-0805">Transcription regulation</keyword>
<sequence>MEASTASAMATRSAAHPSMNPTTTEHDFRFPRRPLDPPSSHRDERDTSSSNTNTNNNNNNNNNSNQTSPGDLRADLQGLKIDLSGSYSRKGDDLRWAVFPLFQDGISFSNDSSDQSPEELQKQDPLAAQIWRFYSKTKQMLPHQDRMQNLTWRMMHLNLRKQHQRSRQQGQLAQQEQQAARAQQQQQQQHRQSAASLNAPSGIAQLRKTSEQNIAQADSMNLDDFIITDNVATPAGVTFNQSRDALKHEQERSGPSATSAIPIKSRKEPATQQHFVPQSVPAQRVQDEFGYITRHPRKTSIDERRTRKRPANFSPHVPAANTTSFINDLDADADLHEYSLDQSGLPNMPHQQHPNGVPFPLDTFNMENDPIITSAGPFQQNFSFSPSTSPMVSHGPSFSRMYPNQMHPGATVAGADYYSPPGSAYQSTVSTPHPMNEGDGFYFGTSLDMRQQSRPQPFRPNPPMASSLPANQFMFNTNGNSMFPVTTAGPEQVASFAPSNSFGHIDPSQVFQSDHPVRSPGPNVMQESMFTFGDSDADEDEGVFADRNMAMTQDFSPTAIEDPGFDLNTNSLQWDPSLPGQFNTQAARYPGGPTRKQVTIGGTTEFVDANGDWENGSISSLSRSHSNTNNFRQGSDRRQGKLQRTASTPGLASHMNAFERGGQTPGKTPPADLSGHASGFSSVAPSRPSSPLGSKHGSTNNLQGAAGNPSDSTPTTCTNCFTQTTPLWRRNPEGQPLCNACGLFLKLHGVVRPLSLKTDVIKKRNRGSGPSIPVGGTSTRSGKKGGGMSNSANASGPNSRKNSTLAIASSVNNNANQVTTPPAQHRSGSVLDSDSPASGPASGGNTAGSTPTSYAGSATGVVGGKGVVPIAAAPPKNTPGPGAAQRSMTMGSSGSNTKRQRRHSKGAGGGGGGGGGGGAVVDHPSVGSSMDVDSPENSTGSNEAARSIGSANGGGGFPGMSAGNLGLANGFGMTQRPMVGSGIMGLPGGPPPGQMMGPTPGAAGPQEWEWLTMSL</sequence>
<feature type="compositionally biased region" description="Low complexity" evidence="10">
    <location>
        <begin position="48"/>
        <end position="68"/>
    </location>
</feature>